<proteinExistence type="predicted"/>
<gene>
    <name evidence="1" type="ORF">DPMN_136124</name>
</gene>
<dbReference type="Proteomes" id="UP000828390">
    <property type="component" value="Unassembled WGS sequence"/>
</dbReference>
<comment type="caution">
    <text evidence="1">The sequence shown here is derived from an EMBL/GenBank/DDBJ whole genome shotgun (WGS) entry which is preliminary data.</text>
</comment>
<name>A0A9D4G2S8_DREPO</name>
<accession>A0A9D4G2S8</accession>
<organism evidence="1 2">
    <name type="scientific">Dreissena polymorpha</name>
    <name type="common">Zebra mussel</name>
    <name type="synonym">Mytilus polymorpha</name>
    <dbReference type="NCBI Taxonomy" id="45954"/>
    <lineage>
        <taxon>Eukaryota</taxon>
        <taxon>Metazoa</taxon>
        <taxon>Spiralia</taxon>
        <taxon>Lophotrochozoa</taxon>
        <taxon>Mollusca</taxon>
        <taxon>Bivalvia</taxon>
        <taxon>Autobranchia</taxon>
        <taxon>Heteroconchia</taxon>
        <taxon>Euheterodonta</taxon>
        <taxon>Imparidentia</taxon>
        <taxon>Neoheterodontei</taxon>
        <taxon>Myida</taxon>
        <taxon>Dreissenoidea</taxon>
        <taxon>Dreissenidae</taxon>
        <taxon>Dreissena</taxon>
    </lineage>
</organism>
<evidence type="ECO:0000313" key="1">
    <source>
        <dbReference type="EMBL" id="KAH3807776.1"/>
    </source>
</evidence>
<reference evidence="1" key="2">
    <citation type="submission" date="2020-11" db="EMBL/GenBank/DDBJ databases">
        <authorList>
            <person name="McCartney M.A."/>
            <person name="Auch B."/>
            <person name="Kono T."/>
            <person name="Mallez S."/>
            <person name="Becker A."/>
            <person name="Gohl D.M."/>
            <person name="Silverstein K.A.T."/>
            <person name="Koren S."/>
            <person name="Bechman K.B."/>
            <person name="Herman A."/>
            <person name="Abrahante J.E."/>
            <person name="Garbe J."/>
        </authorList>
    </citation>
    <scope>NUCLEOTIDE SEQUENCE</scope>
    <source>
        <strain evidence="1">Duluth1</strain>
        <tissue evidence="1">Whole animal</tissue>
    </source>
</reference>
<dbReference type="EMBL" id="JAIWYP010000006">
    <property type="protein sequence ID" value="KAH3807776.1"/>
    <property type="molecule type" value="Genomic_DNA"/>
</dbReference>
<protein>
    <submittedName>
        <fullName evidence="1">Uncharacterized protein</fullName>
    </submittedName>
</protein>
<reference evidence="1" key="1">
    <citation type="journal article" date="2019" name="bioRxiv">
        <title>The Genome of the Zebra Mussel, Dreissena polymorpha: A Resource for Invasive Species Research.</title>
        <authorList>
            <person name="McCartney M.A."/>
            <person name="Auch B."/>
            <person name="Kono T."/>
            <person name="Mallez S."/>
            <person name="Zhang Y."/>
            <person name="Obille A."/>
            <person name="Becker A."/>
            <person name="Abrahante J.E."/>
            <person name="Garbe J."/>
            <person name="Badalamenti J.P."/>
            <person name="Herman A."/>
            <person name="Mangelson H."/>
            <person name="Liachko I."/>
            <person name="Sullivan S."/>
            <person name="Sone E.D."/>
            <person name="Koren S."/>
            <person name="Silverstein K.A.T."/>
            <person name="Beckman K.B."/>
            <person name="Gohl D.M."/>
        </authorList>
    </citation>
    <scope>NUCLEOTIDE SEQUENCE</scope>
    <source>
        <strain evidence="1">Duluth1</strain>
        <tissue evidence="1">Whole animal</tissue>
    </source>
</reference>
<sequence length="63" mass="6962">MDLSQHARVARALTATQRTHHEDDVQNGSARILAVSDSDTTINKENRIGIQHISVIPDSPLFI</sequence>
<dbReference type="AlphaFoldDB" id="A0A9D4G2S8"/>
<keyword evidence="2" id="KW-1185">Reference proteome</keyword>
<evidence type="ECO:0000313" key="2">
    <source>
        <dbReference type="Proteomes" id="UP000828390"/>
    </source>
</evidence>